<dbReference type="HOGENOM" id="CLU_1062029_0_0_1"/>
<name>E9EAQ9_METAQ</name>
<dbReference type="InParanoid" id="E9EAQ9"/>
<sequence length="262" mass="28969">MSVALCRSLFSEYPHIKIQHVDVESCLDQGTMHRISGAVLSLLRSEKPSADILWSFEPELILEDEKWYIPRLLPDEKPNQRLTSTTMDLQSVPCIQAAEQTPLTTINVTKSLLHPVATEGPKSVSSSTVLATANASSVSVSEHFVFDLPEVVADGAAVLQRVAFSVLAEKFLFSCLAGCSQAGFNVHFYDFPEATSIAFFGFAQNYASLVDSCRKAITEMVRVEELPIDVARAFKRPTYNRTLDDVKGVVQNGRYVEGSRYL</sequence>
<accession>E9EAQ9</accession>
<dbReference type="Proteomes" id="UP000002499">
    <property type="component" value="Unassembled WGS sequence"/>
</dbReference>
<reference evidence="1 2" key="1">
    <citation type="journal article" date="2011" name="PLoS Genet.">
        <title>Genome sequencing and comparative transcriptomics of the model entomopathogenic fungi Metarhizium anisopliae and M. acridum.</title>
        <authorList>
            <person name="Gao Q."/>
            <person name="Jin K."/>
            <person name="Ying S.H."/>
            <person name="Zhang Y."/>
            <person name="Xiao G."/>
            <person name="Shang Y."/>
            <person name="Duan Z."/>
            <person name="Hu X."/>
            <person name="Xie X.Q."/>
            <person name="Zhou G."/>
            <person name="Peng G."/>
            <person name="Luo Z."/>
            <person name="Huang W."/>
            <person name="Wang B."/>
            <person name="Fang W."/>
            <person name="Wang S."/>
            <person name="Zhong Y."/>
            <person name="Ma L.J."/>
            <person name="St Leger R.J."/>
            <person name="Zhao G.P."/>
            <person name="Pei Y."/>
            <person name="Feng M.G."/>
            <person name="Xia Y."/>
            <person name="Wang C."/>
        </authorList>
    </citation>
    <scope>NUCLEOTIDE SEQUENCE [LARGE SCALE GENOMIC DNA]</scope>
    <source>
        <strain evidence="1 2">CQMa 102</strain>
    </source>
</reference>
<evidence type="ECO:0000313" key="1">
    <source>
        <dbReference type="EMBL" id="EFY86943.1"/>
    </source>
</evidence>
<dbReference type="OrthoDB" id="1523883at2759"/>
<dbReference type="EMBL" id="GL698535">
    <property type="protein sequence ID" value="EFY86943.1"/>
    <property type="molecule type" value="Genomic_DNA"/>
</dbReference>
<organism evidence="2">
    <name type="scientific">Metarhizium acridum (strain CQMa 102)</name>
    <dbReference type="NCBI Taxonomy" id="655827"/>
    <lineage>
        <taxon>Eukaryota</taxon>
        <taxon>Fungi</taxon>
        <taxon>Dikarya</taxon>
        <taxon>Ascomycota</taxon>
        <taxon>Pezizomycotina</taxon>
        <taxon>Sordariomycetes</taxon>
        <taxon>Hypocreomycetidae</taxon>
        <taxon>Hypocreales</taxon>
        <taxon>Clavicipitaceae</taxon>
        <taxon>Metarhizium</taxon>
    </lineage>
</organism>
<keyword evidence="2" id="KW-1185">Reference proteome</keyword>
<protein>
    <submittedName>
        <fullName evidence="1">Hybrid PKS-NRPS protein</fullName>
    </submittedName>
</protein>
<gene>
    <name evidence="1" type="ORF">MAC_06957</name>
</gene>
<dbReference type="AlphaFoldDB" id="E9EAQ9"/>
<evidence type="ECO:0000313" key="2">
    <source>
        <dbReference type="Proteomes" id="UP000002499"/>
    </source>
</evidence>
<proteinExistence type="predicted"/>